<keyword evidence="1" id="KW-0472">Membrane</keyword>
<feature type="transmembrane region" description="Helical" evidence="1">
    <location>
        <begin position="137"/>
        <end position="157"/>
    </location>
</feature>
<name>A0A1H3U7I1_9BACT</name>
<dbReference type="Proteomes" id="UP000199663">
    <property type="component" value="Unassembled WGS sequence"/>
</dbReference>
<protein>
    <recommendedName>
        <fullName evidence="2">DUF6644 domain-containing protein</fullName>
    </recommendedName>
</protein>
<feature type="transmembrane region" description="Helical" evidence="1">
    <location>
        <begin position="21"/>
        <end position="45"/>
    </location>
</feature>
<sequence length="158" mass="17850">MQVWLEWLENTSIALSIRQSLWLYPTLEIVHILGIVLLVGAAFMFDLRLLGFSKELSVGGLSRHLLPWSQKGLYLIFPSGILLFMTNAKSLAINPIFWLKMGLLVIAGINVLIFHRFIFNKIIHLEKSHLLPNDAKIAAGVSILVWIAIIACGRWLAY</sequence>
<reference evidence="3 4" key="1">
    <citation type="submission" date="2016-10" db="EMBL/GenBank/DDBJ databases">
        <authorList>
            <person name="Varghese N."/>
            <person name="Submissions S."/>
        </authorList>
    </citation>
    <scope>NUCLEOTIDE SEQUENCE [LARGE SCALE GENOMIC DNA]</scope>
    <source>
        <strain evidence="3 4">DSM 17997</strain>
    </source>
</reference>
<feature type="domain" description="DUF6644" evidence="2">
    <location>
        <begin position="6"/>
        <end position="157"/>
    </location>
</feature>
<feature type="transmembrane region" description="Helical" evidence="1">
    <location>
        <begin position="97"/>
        <end position="117"/>
    </location>
</feature>
<proteinExistence type="predicted"/>
<evidence type="ECO:0000313" key="3">
    <source>
        <dbReference type="EMBL" id="SDZ58463.1"/>
    </source>
</evidence>
<evidence type="ECO:0000259" key="2">
    <source>
        <dbReference type="Pfam" id="PF20349"/>
    </source>
</evidence>
<keyword evidence="4" id="KW-1185">Reference proteome</keyword>
<dbReference type="InterPro" id="IPR046586">
    <property type="entry name" value="DUF6644"/>
</dbReference>
<organism evidence="3 4">
    <name type="scientific">Rhodonellum ikkaensis</name>
    <dbReference type="NCBI Taxonomy" id="336829"/>
    <lineage>
        <taxon>Bacteria</taxon>
        <taxon>Pseudomonadati</taxon>
        <taxon>Bacteroidota</taxon>
        <taxon>Cytophagia</taxon>
        <taxon>Cytophagales</taxon>
        <taxon>Cytophagaceae</taxon>
        <taxon>Rhodonellum</taxon>
    </lineage>
</organism>
<evidence type="ECO:0000313" key="4">
    <source>
        <dbReference type="Proteomes" id="UP000199663"/>
    </source>
</evidence>
<comment type="caution">
    <text evidence="3">The sequence shown here is derived from an EMBL/GenBank/DDBJ whole genome shotgun (WGS) entry which is preliminary data.</text>
</comment>
<dbReference type="RefSeq" id="WP_019600697.1">
    <property type="nucleotide sequence ID" value="NZ_FNQC01000034.1"/>
</dbReference>
<keyword evidence="1" id="KW-1133">Transmembrane helix</keyword>
<accession>A0A1H3U7I1</accession>
<keyword evidence="1" id="KW-0812">Transmembrane</keyword>
<dbReference type="Pfam" id="PF20349">
    <property type="entry name" value="DUF6644"/>
    <property type="match status" value="1"/>
</dbReference>
<evidence type="ECO:0000256" key="1">
    <source>
        <dbReference type="SAM" id="Phobius"/>
    </source>
</evidence>
<dbReference type="EMBL" id="FNQC01000034">
    <property type="protein sequence ID" value="SDZ58463.1"/>
    <property type="molecule type" value="Genomic_DNA"/>
</dbReference>
<gene>
    <name evidence="3" type="ORF">SAMN05444412_13411</name>
</gene>